<dbReference type="RefSeq" id="WP_088254401.1">
    <property type="nucleotide sequence ID" value="NZ_NIDE01000004.1"/>
</dbReference>
<dbReference type="EMBL" id="NIDE01000004">
    <property type="protein sequence ID" value="OWK43583.1"/>
    <property type="molecule type" value="Genomic_DNA"/>
</dbReference>
<keyword evidence="2" id="KW-1185">Reference proteome</keyword>
<gene>
    <name evidence="1" type="ORF">FRUB_03182</name>
</gene>
<dbReference type="Proteomes" id="UP000214646">
    <property type="component" value="Unassembled WGS sequence"/>
</dbReference>
<organism evidence="1 2">
    <name type="scientific">Fimbriiglobus ruber</name>
    <dbReference type="NCBI Taxonomy" id="1908690"/>
    <lineage>
        <taxon>Bacteria</taxon>
        <taxon>Pseudomonadati</taxon>
        <taxon>Planctomycetota</taxon>
        <taxon>Planctomycetia</taxon>
        <taxon>Gemmatales</taxon>
        <taxon>Gemmataceae</taxon>
        <taxon>Fimbriiglobus</taxon>
    </lineage>
</organism>
<sequence length="92" mass="10145">MASTTAARNYEVLDQFLNPLRDALTPEAAKAIVELRADATTQARIEDLAYRHHEGQLTSEELAEYEALVNGANLIAVLQAKARSVLNRRQAP</sequence>
<name>A0A225DR60_9BACT</name>
<accession>A0A225DR60</accession>
<comment type="caution">
    <text evidence="1">The sequence shown here is derived from an EMBL/GenBank/DDBJ whole genome shotgun (WGS) entry which is preliminary data.</text>
</comment>
<dbReference type="OrthoDB" id="287321at2"/>
<reference evidence="2" key="1">
    <citation type="submission" date="2017-06" db="EMBL/GenBank/DDBJ databases">
        <title>Genome analysis of Fimbriiglobus ruber SP5, the first member of the order Planctomycetales with confirmed chitinolytic capability.</title>
        <authorList>
            <person name="Ravin N.V."/>
            <person name="Rakitin A.L."/>
            <person name="Ivanova A.A."/>
            <person name="Beletsky A.V."/>
            <person name="Kulichevskaya I.S."/>
            <person name="Mardanov A.V."/>
            <person name="Dedysh S.N."/>
        </authorList>
    </citation>
    <scope>NUCLEOTIDE SEQUENCE [LARGE SCALE GENOMIC DNA]</scope>
    <source>
        <strain evidence="2">SP5</strain>
    </source>
</reference>
<evidence type="ECO:0000313" key="2">
    <source>
        <dbReference type="Proteomes" id="UP000214646"/>
    </source>
</evidence>
<proteinExistence type="predicted"/>
<protein>
    <submittedName>
        <fullName evidence="1">Uncharacterized protein</fullName>
    </submittedName>
</protein>
<evidence type="ECO:0000313" key="1">
    <source>
        <dbReference type="EMBL" id="OWK43583.1"/>
    </source>
</evidence>
<dbReference type="AlphaFoldDB" id="A0A225DR60"/>